<dbReference type="CDD" id="cd02420">
    <property type="entry name" value="Peptidase_C39D"/>
    <property type="match status" value="1"/>
</dbReference>
<dbReference type="InterPro" id="IPR036640">
    <property type="entry name" value="ABC1_TM_sf"/>
</dbReference>
<keyword evidence="8 10" id="KW-1133">Transmembrane helix</keyword>
<dbReference type="GO" id="GO:0015421">
    <property type="term" value="F:ABC-type oligopeptide transporter activity"/>
    <property type="evidence" value="ECO:0007669"/>
    <property type="project" value="TreeGrafter"/>
</dbReference>
<keyword evidence="6" id="KW-0378">Hydrolase</keyword>
<evidence type="ECO:0000259" key="11">
    <source>
        <dbReference type="PROSITE" id="PS50893"/>
    </source>
</evidence>
<evidence type="ECO:0000256" key="6">
    <source>
        <dbReference type="ARBA" id="ARBA00022801"/>
    </source>
</evidence>
<evidence type="ECO:0000259" key="13">
    <source>
        <dbReference type="PROSITE" id="PS50990"/>
    </source>
</evidence>
<dbReference type="FunFam" id="3.40.50.300:FF:000299">
    <property type="entry name" value="ABC transporter ATP-binding protein/permease"/>
    <property type="match status" value="1"/>
</dbReference>
<feature type="transmembrane region" description="Helical" evidence="10">
    <location>
        <begin position="314"/>
        <end position="331"/>
    </location>
</feature>
<evidence type="ECO:0000256" key="8">
    <source>
        <dbReference type="ARBA" id="ARBA00022989"/>
    </source>
</evidence>
<name>A0A1Z4BZG6_9GAMM</name>
<dbReference type="PROSITE" id="PS50893">
    <property type="entry name" value="ABC_TRANSPORTER_2"/>
    <property type="match status" value="1"/>
</dbReference>
<evidence type="ECO:0000259" key="12">
    <source>
        <dbReference type="PROSITE" id="PS50929"/>
    </source>
</evidence>
<dbReference type="NCBIfam" id="TIGR03796">
    <property type="entry name" value="NHLM_micro_ABC1"/>
    <property type="match status" value="1"/>
</dbReference>
<dbReference type="EMBL" id="CP022129">
    <property type="protein sequence ID" value="ASF46676.1"/>
    <property type="molecule type" value="Genomic_DNA"/>
</dbReference>
<dbReference type="KEGG" id="mpsy:CEK71_11660"/>
<reference evidence="14 15" key="1">
    <citation type="submission" date="2017-06" db="EMBL/GenBank/DDBJ databases">
        <title>Genome Sequencing of the methanotroph Methylovulum psychrotolerants str. HV10-M2 isolated from a high-altitude environment.</title>
        <authorList>
            <person name="Mateos-Rivera A."/>
        </authorList>
    </citation>
    <scope>NUCLEOTIDE SEQUENCE [LARGE SCALE GENOMIC DNA]</scope>
    <source>
        <strain evidence="14 15">HV10_M2</strain>
    </source>
</reference>
<dbReference type="GO" id="GO:0005524">
    <property type="term" value="F:ATP binding"/>
    <property type="evidence" value="ECO:0007669"/>
    <property type="project" value="UniProtKB-KW"/>
</dbReference>
<dbReference type="InterPro" id="IPR039421">
    <property type="entry name" value="Type_1_exporter"/>
</dbReference>
<dbReference type="GO" id="GO:0008233">
    <property type="term" value="F:peptidase activity"/>
    <property type="evidence" value="ECO:0007669"/>
    <property type="project" value="InterPro"/>
</dbReference>
<keyword evidence="7" id="KW-0067">ATP-binding</keyword>
<dbReference type="InterPro" id="IPR003439">
    <property type="entry name" value="ABC_transporter-like_ATP-bd"/>
</dbReference>
<comment type="subcellular location">
    <subcellularLocation>
        <location evidence="1">Cell membrane</location>
        <topology evidence="1">Multi-pass membrane protein</topology>
    </subcellularLocation>
</comment>
<dbReference type="GO" id="GO:0005886">
    <property type="term" value="C:plasma membrane"/>
    <property type="evidence" value="ECO:0007669"/>
    <property type="project" value="UniProtKB-SubCell"/>
</dbReference>
<dbReference type="InterPro" id="IPR003593">
    <property type="entry name" value="AAA+_ATPase"/>
</dbReference>
<evidence type="ECO:0000256" key="7">
    <source>
        <dbReference type="ARBA" id="ARBA00022840"/>
    </source>
</evidence>
<dbReference type="SUPFAM" id="SSF90123">
    <property type="entry name" value="ABC transporter transmembrane region"/>
    <property type="match status" value="1"/>
</dbReference>
<dbReference type="Pfam" id="PF00005">
    <property type="entry name" value="ABC_tran"/>
    <property type="match status" value="1"/>
</dbReference>
<proteinExistence type="predicted"/>
<dbReference type="SMART" id="SM00382">
    <property type="entry name" value="AAA"/>
    <property type="match status" value="1"/>
</dbReference>
<dbReference type="InterPro" id="IPR005074">
    <property type="entry name" value="Peptidase_C39"/>
</dbReference>
<keyword evidence="2" id="KW-0813">Transport</keyword>
<keyword evidence="9 10" id="KW-0472">Membrane</keyword>
<keyword evidence="3" id="KW-1003">Cell membrane</keyword>
<dbReference type="Gene3D" id="1.20.1560.10">
    <property type="entry name" value="ABC transporter type 1, transmembrane domain"/>
    <property type="match status" value="1"/>
</dbReference>
<dbReference type="PROSITE" id="PS00211">
    <property type="entry name" value="ABC_TRANSPORTER_1"/>
    <property type="match status" value="1"/>
</dbReference>
<keyword evidence="4 10" id="KW-0812">Transmembrane</keyword>
<dbReference type="InterPro" id="IPR022514">
    <property type="entry name" value="NHPM_micro_ABC1"/>
</dbReference>
<evidence type="ECO:0000256" key="2">
    <source>
        <dbReference type="ARBA" id="ARBA00022448"/>
    </source>
</evidence>
<evidence type="ECO:0000256" key="3">
    <source>
        <dbReference type="ARBA" id="ARBA00022475"/>
    </source>
</evidence>
<keyword evidence="5" id="KW-0547">Nucleotide-binding</keyword>
<dbReference type="AlphaFoldDB" id="A0A1Z4BZG6"/>
<dbReference type="InterPro" id="IPR017871">
    <property type="entry name" value="ABC_transporter-like_CS"/>
</dbReference>
<evidence type="ECO:0000313" key="15">
    <source>
        <dbReference type="Proteomes" id="UP000197019"/>
    </source>
</evidence>
<evidence type="ECO:0000256" key="10">
    <source>
        <dbReference type="SAM" id="Phobius"/>
    </source>
</evidence>
<dbReference type="GO" id="GO:0016887">
    <property type="term" value="F:ATP hydrolysis activity"/>
    <property type="evidence" value="ECO:0007669"/>
    <property type="project" value="InterPro"/>
</dbReference>
<feature type="transmembrane region" description="Helical" evidence="10">
    <location>
        <begin position="283"/>
        <end position="307"/>
    </location>
</feature>
<dbReference type="PROSITE" id="PS50990">
    <property type="entry name" value="PEPTIDASE_C39"/>
    <property type="match status" value="1"/>
</dbReference>
<dbReference type="Proteomes" id="UP000197019">
    <property type="component" value="Chromosome"/>
</dbReference>
<dbReference type="PANTHER" id="PTHR43394">
    <property type="entry name" value="ATP-DEPENDENT PERMEASE MDL1, MITOCHONDRIAL"/>
    <property type="match status" value="1"/>
</dbReference>
<feature type="domain" description="ABC transmembrane type-1" evidence="12">
    <location>
        <begin position="178"/>
        <end position="459"/>
    </location>
</feature>
<feature type="transmembrane region" description="Helical" evidence="10">
    <location>
        <begin position="177"/>
        <end position="201"/>
    </location>
</feature>
<feature type="domain" description="Peptidase C39" evidence="13">
    <location>
        <begin position="28"/>
        <end position="147"/>
    </location>
</feature>
<dbReference type="CDD" id="cd18569">
    <property type="entry name" value="ABC_6TM_NHLM_bacteriocin"/>
    <property type="match status" value="1"/>
</dbReference>
<dbReference type="InterPro" id="IPR027417">
    <property type="entry name" value="P-loop_NTPase"/>
</dbReference>
<dbReference type="Pfam" id="PF03412">
    <property type="entry name" value="Peptidase_C39"/>
    <property type="match status" value="1"/>
</dbReference>
<dbReference type="GO" id="GO:0006508">
    <property type="term" value="P:proteolysis"/>
    <property type="evidence" value="ECO:0007669"/>
    <property type="project" value="InterPro"/>
</dbReference>
<evidence type="ECO:0000256" key="1">
    <source>
        <dbReference type="ARBA" id="ARBA00004651"/>
    </source>
</evidence>
<feature type="transmembrane region" description="Helical" evidence="10">
    <location>
        <begin position="213"/>
        <end position="234"/>
    </location>
</feature>
<dbReference type="Gene3D" id="3.90.70.10">
    <property type="entry name" value="Cysteine proteinases"/>
    <property type="match status" value="1"/>
</dbReference>
<keyword evidence="15" id="KW-1185">Reference proteome</keyword>
<evidence type="ECO:0000256" key="9">
    <source>
        <dbReference type="ARBA" id="ARBA00023136"/>
    </source>
</evidence>
<dbReference type="PROSITE" id="PS50929">
    <property type="entry name" value="ABC_TM1F"/>
    <property type="match status" value="1"/>
</dbReference>
<gene>
    <name evidence="14" type="ORF">CEK71_11660</name>
</gene>
<organism evidence="14 15">
    <name type="scientific">Methylovulum psychrotolerans</name>
    <dbReference type="NCBI Taxonomy" id="1704499"/>
    <lineage>
        <taxon>Bacteria</taxon>
        <taxon>Pseudomonadati</taxon>
        <taxon>Pseudomonadota</taxon>
        <taxon>Gammaproteobacteria</taxon>
        <taxon>Methylococcales</taxon>
        <taxon>Methylococcaceae</taxon>
        <taxon>Methylovulum</taxon>
    </lineage>
</organism>
<evidence type="ECO:0000256" key="4">
    <source>
        <dbReference type="ARBA" id="ARBA00022692"/>
    </source>
</evidence>
<dbReference type="InterPro" id="IPR011527">
    <property type="entry name" value="ABC1_TM_dom"/>
</dbReference>
<dbReference type="PANTHER" id="PTHR43394:SF1">
    <property type="entry name" value="ATP-BINDING CASSETTE SUB-FAMILY B MEMBER 10, MITOCHONDRIAL"/>
    <property type="match status" value="1"/>
</dbReference>
<sequence length="729" mass="79668">MLKGLLKKSWFANGKASGARVRTPTVLQMEAVECGAAALAIVLGYYGRFVPLEELRVACGVSRDGSKASNVVRAARTYGLIAKGMRLEPGSLAAQNRPLIVFWNFNHFLVLEGFGKQRVYLNDPATGPRTVTEEEFNKAYTGVALTFEAGPEFRPGGQARSLLRSLKPRLKGTGTGLAFVLLASLALVIPGLVIPIFTQVFVDNILIDHMGNWLRPLLVGMVATALLRGLFTLLQQTYLLRLEMRLALTSSSTFIWHVLRLPVEFFNQRYAGDITMRVFSNDSIAQILSGDLATNAANIVSLVFFALIMFQYDWMLTLVGIAITAINYAAFKTVARLRKDSNMKLLQDQGKLNAVTMGGVQAIETIKATGAESDFFSRWAGHRAKVNNTEQGLELYNCLLAALPTLLSGLTSVAILGLGGLRVINGELTVGMLVAFQSLMSSFTQPVTNLMGLAGKLQQAEGDLARLDDVLHYKAADWEESASTLETEAKLQGELELRNLCFGYSRLDPPLIDNFNLHLQPGQRVALVGASGSGKSTIAKLVMGLNAPWSGDILLDGIPKQDLPRLVLHASLNGVDQDVYLFEGTVRDNLSLWDDTLLEVDIIRAAKDACIHDAIISRAGGYGSLVEEGGTNYSGGMAQRLEIARALASNPRILVMDEATAALDPSTEKQIDDHIRQRGCTCLIVAHRLSTIRDCDEIIVMERGRIIERGNHEQLLNLKKAYYRLVSET</sequence>
<dbReference type="OrthoDB" id="9759820at2"/>
<accession>A0A1Z4BZG6</accession>
<dbReference type="Gene3D" id="3.40.50.300">
    <property type="entry name" value="P-loop containing nucleotide triphosphate hydrolases"/>
    <property type="match status" value="1"/>
</dbReference>
<dbReference type="RefSeq" id="WP_088619548.1">
    <property type="nucleotide sequence ID" value="NZ_CP022129.1"/>
</dbReference>
<dbReference type="SUPFAM" id="SSF52540">
    <property type="entry name" value="P-loop containing nucleoside triphosphate hydrolases"/>
    <property type="match status" value="1"/>
</dbReference>
<protein>
    <submittedName>
        <fullName evidence="14">NHLP family bacteriocin export ABC transporter peptidase/permease/ATPase subunit</fullName>
    </submittedName>
</protein>
<evidence type="ECO:0000256" key="5">
    <source>
        <dbReference type="ARBA" id="ARBA00022741"/>
    </source>
</evidence>
<evidence type="ECO:0000313" key="14">
    <source>
        <dbReference type="EMBL" id="ASF46676.1"/>
    </source>
</evidence>
<dbReference type="Pfam" id="PF00664">
    <property type="entry name" value="ABC_membrane"/>
    <property type="match status" value="1"/>
</dbReference>
<feature type="domain" description="ABC transporter" evidence="11">
    <location>
        <begin position="495"/>
        <end position="728"/>
    </location>
</feature>